<protein>
    <recommendedName>
        <fullName evidence="3">UspA domain-containing protein</fullName>
    </recommendedName>
</protein>
<evidence type="ECO:0000313" key="2">
    <source>
        <dbReference type="Proteomes" id="UP000029980"/>
    </source>
</evidence>
<dbReference type="Proteomes" id="UP000029980">
    <property type="component" value="Chromosome"/>
</dbReference>
<gene>
    <name evidence="1" type="ORF">TEU_07115</name>
</gene>
<dbReference type="STRING" id="1505907.TEU_07115"/>
<sequence length="181" mass="20938">MPDFKKLILRKFNYIAGSRYEEIMKAYREFLLTEEEMEIPVISSVLLVVDRFSEKPPDEIYDVLTSYPGAFIKVTYLIDGRLCALIRETLGEEAAKKFRINEKSMGEEFIRDISGRLSQLGVNFSSEILFEDKASFVEDAIENYDLLVISKHFGSEGLKTYNITPLAFRIVQRIEKPVILY</sequence>
<dbReference type="GeneID" id="25153207"/>
<dbReference type="OrthoDB" id="105894at2157"/>
<dbReference type="HOGENOM" id="CLU_1485956_0_0_2"/>
<evidence type="ECO:0000313" key="1">
    <source>
        <dbReference type="EMBL" id="AIU70116.1"/>
    </source>
</evidence>
<proteinExistence type="predicted"/>
<evidence type="ECO:0008006" key="3">
    <source>
        <dbReference type="Google" id="ProtNLM"/>
    </source>
</evidence>
<dbReference type="RefSeq" id="WP_050003090.1">
    <property type="nucleotide sequence ID" value="NZ_CP008887.1"/>
</dbReference>
<dbReference type="EMBL" id="CP008887">
    <property type="protein sequence ID" value="AIU70116.1"/>
    <property type="molecule type" value="Genomic_DNA"/>
</dbReference>
<accession>A0A097QUG0</accession>
<dbReference type="KEGG" id="teu:TEU_07115"/>
<organism evidence="1 2">
    <name type="scientific">Thermococcus eurythermalis</name>
    <dbReference type="NCBI Taxonomy" id="1505907"/>
    <lineage>
        <taxon>Archaea</taxon>
        <taxon>Methanobacteriati</taxon>
        <taxon>Methanobacteriota</taxon>
        <taxon>Thermococci</taxon>
        <taxon>Thermococcales</taxon>
        <taxon>Thermococcaceae</taxon>
        <taxon>Thermococcus</taxon>
    </lineage>
</organism>
<dbReference type="AlphaFoldDB" id="A0A097QUG0"/>
<keyword evidence="2" id="KW-1185">Reference proteome</keyword>
<name>A0A097QUG0_9EURY</name>
<reference evidence="1 2" key="1">
    <citation type="journal article" date="2015" name="Int. J. Syst. Evol. Microbiol.">
        <title>Thermococcus eurythermalis sp. nov., a conditional piezophilic hyperthermophilic archaeon with a wide temperature range isolated from an oil-immersed chimney in the Guaymas Basin.</title>
        <authorList>
            <person name="Zhao W."/>
            <person name="Zeng X."/>
            <person name="Xiao X."/>
        </authorList>
    </citation>
    <scope>NUCLEOTIDE SEQUENCE [LARGE SCALE GENOMIC DNA]</scope>
    <source>
        <strain evidence="1 2">A501</strain>
    </source>
</reference>